<name>A0ABS8V8A8_DATST</name>
<dbReference type="EMBL" id="JACEIK010003632">
    <property type="protein sequence ID" value="MCD9642473.1"/>
    <property type="molecule type" value="Genomic_DNA"/>
</dbReference>
<dbReference type="Proteomes" id="UP000823775">
    <property type="component" value="Unassembled WGS sequence"/>
</dbReference>
<evidence type="ECO:0000313" key="1">
    <source>
        <dbReference type="EMBL" id="MCD9642473.1"/>
    </source>
</evidence>
<gene>
    <name evidence="1" type="ORF">HAX54_029311</name>
</gene>
<accession>A0ABS8V8A8</accession>
<organism evidence="1 2">
    <name type="scientific">Datura stramonium</name>
    <name type="common">Jimsonweed</name>
    <name type="synonym">Common thornapple</name>
    <dbReference type="NCBI Taxonomy" id="4076"/>
    <lineage>
        <taxon>Eukaryota</taxon>
        <taxon>Viridiplantae</taxon>
        <taxon>Streptophyta</taxon>
        <taxon>Embryophyta</taxon>
        <taxon>Tracheophyta</taxon>
        <taxon>Spermatophyta</taxon>
        <taxon>Magnoliopsida</taxon>
        <taxon>eudicotyledons</taxon>
        <taxon>Gunneridae</taxon>
        <taxon>Pentapetalae</taxon>
        <taxon>asterids</taxon>
        <taxon>lamiids</taxon>
        <taxon>Solanales</taxon>
        <taxon>Solanaceae</taxon>
        <taxon>Solanoideae</taxon>
        <taxon>Datureae</taxon>
        <taxon>Datura</taxon>
    </lineage>
</organism>
<comment type="caution">
    <text evidence="1">The sequence shown here is derived from an EMBL/GenBank/DDBJ whole genome shotgun (WGS) entry which is preliminary data.</text>
</comment>
<proteinExistence type="predicted"/>
<evidence type="ECO:0000313" key="2">
    <source>
        <dbReference type="Proteomes" id="UP000823775"/>
    </source>
</evidence>
<sequence length="112" mass="12023">MVLVGNMEGEMGGSWDHGEGENVKKKGFWEVERISTSLGRPRVGSVNEFGQHLNDILTCTFVGPAAVCGYQRFAVLGAGEPILAHLSASETQKPSFASNFLDPFCAWDASCA</sequence>
<protein>
    <submittedName>
        <fullName evidence="1">Uncharacterized protein</fullName>
    </submittedName>
</protein>
<keyword evidence="2" id="KW-1185">Reference proteome</keyword>
<reference evidence="1 2" key="1">
    <citation type="journal article" date="2021" name="BMC Genomics">
        <title>Datura genome reveals duplications of psychoactive alkaloid biosynthetic genes and high mutation rate following tissue culture.</title>
        <authorList>
            <person name="Rajewski A."/>
            <person name="Carter-House D."/>
            <person name="Stajich J."/>
            <person name="Litt A."/>
        </authorList>
    </citation>
    <scope>NUCLEOTIDE SEQUENCE [LARGE SCALE GENOMIC DNA]</scope>
    <source>
        <strain evidence="1">AR-01</strain>
    </source>
</reference>